<dbReference type="InParanoid" id="A0A1S0TQB4"/>
<protein>
    <recommendedName>
        <fullName evidence="3">ZP domain-containing protein</fullName>
    </recommendedName>
</protein>
<dbReference type="AlphaFoldDB" id="A0A1S0TQB4"/>
<evidence type="ECO:0008006" key="3">
    <source>
        <dbReference type="Google" id="ProtNLM"/>
    </source>
</evidence>
<proteinExistence type="predicted"/>
<keyword evidence="1" id="KW-0732">Signal</keyword>
<feature type="signal peptide" evidence="1">
    <location>
        <begin position="1"/>
        <end position="25"/>
    </location>
</feature>
<sequence length="213" mass="25369">MRRSCILVELIVVTWITLLIDNNSGTETIPFTITIKGKVVKKLNYCIHFEDIKYGNVAKGILRTSTYFLSERNGQFMVYGIRYDMDHKIYLNITHHCMPDDKRDMQKRLYNVFYLKCFMRKGDETLAERSFWKPHVIIVDDSMTIIKPFKFTTIFLKNCFMQVNHEIEGDPKTVNFELHNINLEAIYYQSNDVKCVDWPYKYPEFDKTDRSEL</sequence>
<feature type="chain" id="PRO_5010287274" description="ZP domain-containing protein" evidence="1">
    <location>
        <begin position="26"/>
        <end position="213"/>
    </location>
</feature>
<dbReference type="GeneID" id="9947582"/>
<dbReference type="OrthoDB" id="5795709at2759"/>
<reference evidence="2" key="1">
    <citation type="submission" date="2012-04" db="EMBL/GenBank/DDBJ databases">
        <title>The Genome Sequence of Loa loa.</title>
        <authorList>
            <consortium name="The Broad Institute Genome Sequencing Platform"/>
            <consortium name="Broad Institute Genome Sequencing Center for Infectious Disease"/>
            <person name="Nutman T.B."/>
            <person name="Fink D.L."/>
            <person name="Russ C."/>
            <person name="Young S."/>
            <person name="Zeng Q."/>
            <person name="Gargeya S."/>
            <person name="Alvarado L."/>
            <person name="Berlin A."/>
            <person name="Chapman S.B."/>
            <person name="Chen Z."/>
            <person name="Freedman E."/>
            <person name="Gellesch M."/>
            <person name="Goldberg J."/>
            <person name="Griggs A."/>
            <person name="Gujja S."/>
            <person name="Heilman E.R."/>
            <person name="Heiman D."/>
            <person name="Howarth C."/>
            <person name="Mehta T."/>
            <person name="Neiman D."/>
            <person name="Pearson M."/>
            <person name="Roberts A."/>
            <person name="Saif S."/>
            <person name="Shea T."/>
            <person name="Shenoy N."/>
            <person name="Sisk P."/>
            <person name="Stolte C."/>
            <person name="Sykes S."/>
            <person name="White J."/>
            <person name="Yandava C."/>
            <person name="Haas B."/>
            <person name="Henn M.R."/>
            <person name="Nusbaum C."/>
            <person name="Birren B."/>
        </authorList>
    </citation>
    <scope>NUCLEOTIDE SEQUENCE [LARGE SCALE GENOMIC DNA]</scope>
</reference>
<dbReference type="KEGG" id="loa:LOAG_10139"/>
<dbReference type="CTD" id="9947582"/>
<accession>A0A1S0TQB4</accession>
<dbReference type="OMA" id="DWPYKYP"/>
<evidence type="ECO:0000313" key="2">
    <source>
        <dbReference type="EMBL" id="EFO18354.1"/>
    </source>
</evidence>
<gene>
    <name evidence="2" type="ORF">LOAG_10139</name>
</gene>
<organism evidence="2">
    <name type="scientific">Loa loa</name>
    <name type="common">Eye worm</name>
    <name type="synonym">Filaria loa</name>
    <dbReference type="NCBI Taxonomy" id="7209"/>
    <lineage>
        <taxon>Eukaryota</taxon>
        <taxon>Metazoa</taxon>
        <taxon>Ecdysozoa</taxon>
        <taxon>Nematoda</taxon>
        <taxon>Chromadorea</taxon>
        <taxon>Rhabditida</taxon>
        <taxon>Spirurina</taxon>
        <taxon>Spiruromorpha</taxon>
        <taxon>Filarioidea</taxon>
        <taxon>Onchocercidae</taxon>
        <taxon>Loa</taxon>
    </lineage>
</organism>
<evidence type="ECO:0000256" key="1">
    <source>
        <dbReference type="SAM" id="SignalP"/>
    </source>
</evidence>
<dbReference type="EMBL" id="JH712110">
    <property type="protein sequence ID" value="EFO18354.1"/>
    <property type="molecule type" value="Genomic_DNA"/>
</dbReference>
<dbReference type="RefSeq" id="XP_003145714.1">
    <property type="nucleotide sequence ID" value="XM_003145666.1"/>
</dbReference>
<name>A0A1S0TQB4_LOALO</name>